<dbReference type="Proteomes" id="UP000694559">
    <property type="component" value="Unplaced"/>
</dbReference>
<dbReference type="Pfam" id="PF00149">
    <property type="entry name" value="Metallophos"/>
    <property type="match status" value="1"/>
</dbReference>
<dbReference type="CDD" id="cd00840">
    <property type="entry name" value="MPP_Mre11_N"/>
    <property type="match status" value="1"/>
</dbReference>
<dbReference type="PANTHER" id="PTHR10139">
    <property type="entry name" value="DOUBLE-STRAND BREAK REPAIR PROTEIN MRE11"/>
    <property type="match status" value="1"/>
</dbReference>
<dbReference type="InterPro" id="IPR041796">
    <property type="entry name" value="Mre11_N"/>
</dbReference>
<evidence type="ECO:0000313" key="4">
    <source>
        <dbReference type="Proteomes" id="UP000694559"/>
    </source>
</evidence>
<dbReference type="OrthoDB" id="30417at2759"/>
<proteinExistence type="predicted"/>
<keyword evidence="1" id="KW-0378">Hydrolase</keyword>
<accession>A0A8C6VI99</accession>
<dbReference type="GO" id="GO:0042138">
    <property type="term" value="P:meiotic DNA double-strand break formation"/>
    <property type="evidence" value="ECO:0007669"/>
    <property type="project" value="TreeGrafter"/>
</dbReference>
<evidence type="ECO:0000313" key="3">
    <source>
        <dbReference type="Ensembl" id="ENSNNAP00000005959.1"/>
    </source>
</evidence>
<feature type="domain" description="Calcineurin-like phosphoesterase" evidence="2">
    <location>
        <begin position="15"/>
        <end position="166"/>
    </location>
</feature>
<dbReference type="OMA" id="YSWQELK"/>
<dbReference type="InterPro" id="IPR004843">
    <property type="entry name" value="Calcineurin-like_PHP"/>
</dbReference>
<dbReference type="GO" id="GO:0097552">
    <property type="term" value="P:mitochondrial double-strand break repair via homologous recombination"/>
    <property type="evidence" value="ECO:0007669"/>
    <property type="project" value="TreeGrafter"/>
</dbReference>
<dbReference type="Ensembl" id="ENSNNAT00000006231.1">
    <property type="protein sequence ID" value="ENSNNAP00000005959.1"/>
    <property type="gene ID" value="ENSNNAG00000004034.1"/>
</dbReference>
<reference evidence="3" key="1">
    <citation type="submission" date="2025-08" db="UniProtKB">
        <authorList>
            <consortium name="Ensembl"/>
        </authorList>
    </citation>
    <scope>IDENTIFICATION</scope>
</reference>
<protein>
    <recommendedName>
        <fullName evidence="2">Calcineurin-like phosphoesterase domain-containing protein</fullName>
    </recommendedName>
</protein>
<dbReference type="GO" id="GO:0007095">
    <property type="term" value="P:mitotic G2 DNA damage checkpoint signaling"/>
    <property type="evidence" value="ECO:0007669"/>
    <property type="project" value="TreeGrafter"/>
</dbReference>
<evidence type="ECO:0000256" key="1">
    <source>
        <dbReference type="ARBA" id="ARBA00022801"/>
    </source>
</evidence>
<sequence length="204" mass="23058">MSSTTSRVEEEKDTFKILVATDIHLGYLEKDACRGNDTFVTFDEILKLAQDNEVDFILLGGDLFHENKPSRKTIYTCLELLRKYCMGDRPVQFEILSDQSVNFGFSKFPWVNYQDENLNISIPVFSIHGNHDDPTGADGLCALDILTCAGLINHFGRSPSIEKIEISPILLQKGNSKIALYGLGKTFADILYIQVVFQKWNKNN</sequence>
<dbReference type="AlphaFoldDB" id="A0A8C6VI99"/>
<dbReference type="GO" id="GO:0006303">
    <property type="term" value="P:double-strand break repair via nonhomologous end joining"/>
    <property type="evidence" value="ECO:0007669"/>
    <property type="project" value="TreeGrafter"/>
</dbReference>
<dbReference type="GeneTree" id="ENSGT00390000017288"/>
<dbReference type="Gene3D" id="3.60.21.10">
    <property type="match status" value="1"/>
</dbReference>
<dbReference type="GO" id="GO:0000014">
    <property type="term" value="F:single-stranded DNA endodeoxyribonuclease activity"/>
    <property type="evidence" value="ECO:0007669"/>
    <property type="project" value="TreeGrafter"/>
</dbReference>
<organism evidence="3 4">
    <name type="scientific">Naja naja</name>
    <name type="common">Indian cobra</name>
    <dbReference type="NCBI Taxonomy" id="35670"/>
    <lineage>
        <taxon>Eukaryota</taxon>
        <taxon>Metazoa</taxon>
        <taxon>Chordata</taxon>
        <taxon>Craniata</taxon>
        <taxon>Vertebrata</taxon>
        <taxon>Euteleostomi</taxon>
        <taxon>Lepidosauria</taxon>
        <taxon>Squamata</taxon>
        <taxon>Bifurcata</taxon>
        <taxon>Unidentata</taxon>
        <taxon>Episquamata</taxon>
        <taxon>Toxicofera</taxon>
        <taxon>Serpentes</taxon>
        <taxon>Colubroidea</taxon>
        <taxon>Elapidae</taxon>
        <taxon>Elapinae</taxon>
        <taxon>Naja</taxon>
    </lineage>
</organism>
<reference evidence="3" key="2">
    <citation type="submission" date="2025-09" db="UniProtKB">
        <authorList>
            <consortium name="Ensembl"/>
        </authorList>
    </citation>
    <scope>IDENTIFICATION</scope>
</reference>
<name>A0A8C6VI99_NAJNA</name>
<dbReference type="InterPro" id="IPR029052">
    <property type="entry name" value="Metallo-depent_PP-like"/>
</dbReference>
<dbReference type="GO" id="GO:0000724">
    <property type="term" value="P:double-strand break repair via homologous recombination"/>
    <property type="evidence" value="ECO:0007669"/>
    <property type="project" value="TreeGrafter"/>
</dbReference>
<dbReference type="PANTHER" id="PTHR10139:SF1">
    <property type="entry name" value="DOUBLE-STRAND BREAK REPAIR PROTEIN MRE11"/>
    <property type="match status" value="1"/>
</dbReference>
<keyword evidence="4" id="KW-1185">Reference proteome</keyword>
<dbReference type="GO" id="GO:0000723">
    <property type="term" value="P:telomere maintenance"/>
    <property type="evidence" value="ECO:0007669"/>
    <property type="project" value="TreeGrafter"/>
</dbReference>
<dbReference type="SUPFAM" id="SSF56300">
    <property type="entry name" value="Metallo-dependent phosphatases"/>
    <property type="match status" value="1"/>
</dbReference>
<dbReference type="GO" id="GO:0035861">
    <property type="term" value="C:site of double-strand break"/>
    <property type="evidence" value="ECO:0007669"/>
    <property type="project" value="TreeGrafter"/>
</dbReference>
<dbReference type="GO" id="GO:0031573">
    <property type="term" value="P:mitotic intra-S DNA damage checkpoint signaling"/>
    <property type="evidence" value="ECO:0007669"/>
    <property type="project" value="TreeGrafter"/>
</dbReference>
<dbReference type="GO" id="GO:0030870">
    <property type="term" value="C:Mre11 complex"/>
    <property type="evidence" value="ECO:0007669"/>
    <property type="project" value="TreeGrafter"/>
</dbReference>
<evidence type="ECO:0000259" key="2">
    <source>
        <dbReference type="Pfam" id="PF00149"/>
    </source>
</evidence>